<evidence type="ECO:0000256" key="4">
    <source>
        <dbReference type="RuleBase" id="RU004262"/>
    </source>
</evidence>
<reference evidence="7" key="1">
    <citation type="submission" date="2020-08" db="EMBL/GenBank/DDBJ databases">
        <title>Spodoptera exigua strain:BAW_Kor-Di-RS1 Genome sequencing and assembly.</title>
        <authorList>
            <person name="Kim J."/>
            <person name="Nam H.Y."/>
            <person name="Kwon M."/>
            <person name="Choi J.H."/>
            <person name="Cho S.R."/>
            <person name="Kim G.-H."/>
        </authorList>
    </citation>
    <scope>NUCLEOTIDE SEQUENCE</scope>
    <source>
        <strain evidence="7">BAW_Kor-Di-RS1</strain>
        <tissue evidence="7">Whole-body</tissue>
    </source>
</reference>
<evidence type="ECO:0000313" key="7">
    <source>
        <dbReference type="EMBL" id="KAF9418705.1"/>
    </source>
</evidence>
<dbReference type="GO" id="GO:0016298">
    <property type="term" value="F:lipase activity"/>
    <property type="evidence" value="ECO:0007669"/>
    <property type="project" value="InterPro"/>
</dbReference>
<dbReference type="CDD" id="cd00707">
    <property type="entry name" value="Pancreat_lipase_like"/>
    <property type="match status" value="1"/>
</dbReference>
<dbReference type="PANTHER" id="PTHR11610">
    <property type="entry name" value="LIPASE"/>
    <property type="match status" value="1"/>
</dbReference>
<evidence type="ECO:0000259" key="6">
    <source>
        <dbReference type="Pfam" id="PF00151"/>
    </source>
</evidence>
<name>A0A835GLE4_SPOEX</name>
<dbReference type="InterPro" id="IPR029058">
    <property type="entry name" value="AB_hydrolase_fold"/>
</dbReference>
<sequence length="363" mass="40921">MRFIKVVFLILCVVTGLVYAHARLHDSTFQDLGIMSNDDDGYGTRWIYFPDGDGYPHYVNLTIAQEEILTTRLSSSDEILFRLHIGNDTESYVLLDNEGRPMNKSDRSIVENKMSSKKSLKLLTHGWLSSVDKPGVSDLKNAYLETQNVDVITVDWSATASSLFYPWVANETKDIGARIGSFLDGLSKWYNVTGERVHLIGHSLGAHVMGIAAFQTKMRVNRITGLDPARPFFEFPSHLNDSEKLDSSDADFVDIIHTCAGLLGFLTPIGTVDFYPNNGVAPQPGCEDIVKFFDGCSHGRSFYYFMESVKYPKSFPTYRCETWDDFLNKQCDHHGYMGEGVNRTMEGKYYLITNPFEPFGKGV</sequence>
<evidence type="ECO:0000256" key="5">
    <source>
        <dbReference type="SAM" id="SignalP"/>
    </source>
</evidence>
<comment type="subcellular location">
    <subcellularLocation>
        <location evidence="1">Secreted</location>
    </subcellularLocation>
</comment>
<dbReference type="GO" id="GO:0005615">
    <property type="term" value="C:extracellular space"/>
    <property type="evidence" value="ECO:0007669"/>
    <property type="project" value="TreeGrafter"/>
</dbReference>
<keyword evidence="5" id="KW-0732">Signal</keyword>
<evidence type="ECO:0000313" key="8">
    <source>
        <dbReference type="Proteomes" id="UP000648187"/>
    </source>
</evidence>
<dbReference type="AlphaFoldDB" id="A0A835GLE4"/>
<comment type="similarity">
    <text evidence="2 4">Belongs to the AB hydrolase superfamily. Lipase family.</text>
</comment>
<keyword evidence="8" id="KW-1185">Reference proteome</keyword>
<dbReference type="Gene3D" id="3.40.50.1820">
    <property type="entry name" value="alpha/beta hydrolase"/>
    <property type="match status" value="1"/>
</dbReference>
<feature type="chain" id="PRO_5032281710" description="Lipase domain-containing protein" evidence="5">
    <location>
        <begin position="21"/>
        <end position="363"/>
    </location>
</feature>
<dbReference type="SUPFAM" id="SSF53474">
    <property type="entry name" value="alpha/beta-Hydrolases"/>
    <property type="match status" value="1"/>
</dbReference>
<feature type="signal peptide" evidence="5">
    <location>
        <begin position="1"/>
        <end position="20"/>
    </location>
</feature>
<feature type="domain" description="Lipase" evidence="6">
    <location>
        <begin position="100"/>
        <end position="359"/>
    </location>
</feature>
<evidence type="ECO:0000256" key="1">
    <source>
        <dbReference type="ARBA" id="ARBA00004613"/>
    </source>
</evidence>
<gene>
    <name evidence="7" type="ORF">HW555_004533</name>
</gene>
<evidence type="ECO:0000256" key="2">
    <source>
        <dbReference type="ARBA" id="ARBA00010701"/>
    </source>
</evidence>
<comment type="caution">
    <text evidence="7">The sequence shown here is derived from an EMBL/GenBank/DDBJ whole genome shotgun (WGS) entry which is preliminary data.</text>
</comment>
<dbReference type="PRINTS" id="PR00821">
    <property type="entry name" value="TAGLIPASE"/>
</dbReference>
<dbReference type="InterPro" id="IPR033906">
    <property type="entry name" value="Lipase_N"/>
</dbReference>
<keyword evidence="3" id="KW-0964">Secreted</keyword>
<accession>A0A835GLE4</accession>
<dbReference type="GO" id="GO:0016042">
    <property type="term" value="P:lipid catabolic process"/>
    <property type="evidence" value="ECO:0007669"/>
    <property type="project" value="TreeGrafter"/>
</dbReference>
<protein>
    <recommendedName>
        <fullName evidence="6">Lipase domain-containing protein</fullName>
    </recommendedName>
</protein>
<dbReference type="EMBL" id="JACKWZ010000051">
    <property type="protein sequence ID" value="KAF9418705.1"/>
    <property type="molecule type" value="Genomic_DNA"/>
</dbReference>
<dbReference type="InterPro" id="IPR013818">
    <property type="entry name" value="Lipase"/>
</dbReference>
<evidence type="ECO:0000256" key="3">
    <source>
        <dbReference type="ARBA" id="ARBA00022525"/>
    </source>
</evidence>
<organism evidence="7 8">
    <name type="scientific">Spodoptera exigua</name>
    <name type="common">Beet armyworm</name>
    <name type="synonym">Noctua fulgens</name>
    <dbReference type="NCBI Taxonomy" id="7107"/>
    <lineage>
        <taxon>Eukaryota</taxon>
        <taxon>Metazoa</taxon>
        <taxon>Ecdysozoa</taxon>
        <taxon>Arthropoda</taxon>
        <taxon>Hexapoda</taxon>
        <taxon>Insecta</taxon>
        <taxon>Pterygota</taxon>
        <taxon>Neoptera</taxon>
        <taxon>Endopterygota</taxon>
        <taxon>Lepidoptera</taxon>
        <taxon>Glossata</taxon>
        <taxon>Ditrysia</taxon>
        <taxon>Noctuoidea</taxon>
        <taxon>Noctuidae</taxon>
        <taxon>Amphipyrinae</taxon>
        <taxon>Spodoptera</taxon>
    </lineage>
</organism>
<dbReference type="Pfam" id="PF00151">
    <property type="entry name" value="Lipase"/>
    <property type="match status" value="1"/>
</dbReference>
<proteinExistence type="inferred from homology"/>
<dbReference type="InterPro" id="IPR000734">
    <property type="entry name" value="TAG_lipase"/>
</dbReference>
<dbReference type="Proteomes" id="UP000648187">
    <property type="component" value="Unassembled WGS sequence"/>
</dbReference>